<gene>
    <name evidence="1" type="ORF">E4K67_02880</name>
</gene>
<dbReference type="Proteomes" id="UP000298460">
    <property type="component" value="Unassembled WGS sequence"/>
</dbReference>
<sequence>MCWSCNPYCGNCKPPKEKPKKCPVCSGYTFPEFKNCRKCGAVLPESVERPAVMCYNIEKMCANPCGKHKSLPKDGVVQQSCRWHTPPKDEVT</sequence>
<dbReference type="RefSeq" id="WP_135544875.1">
    <property type="nucleotide sequence ID" value="NZ_SPQQ01000001.1"/>
</dbReference>
<accession>A0A4Z0RAV8</accession>
<proteinExistence type="predicted"/>
<keyword evidence="2" id="KW-1185">Reference proteome</keyword>
<organism evidence="1 2">
    <name type="scientific">Desulfosporosinus fructosivorans</name>
    <dbReference type="NCBI Taxonomy" id="2018669"/>
    <lineage>
        <taxon>Bacteria</taxon>
        <taxon>Bacillati</taxon>
        <taxon>Bacillota</taxon>
        <taxon>Clostridia</taxon>
        <taxon>Eubacteriales</taxon>
        <taxon>Desulfitobacteriaceae</taxon>
        <taxon>Desulfosporosinus</taxon>
    </lineage>
</organism>
<reference evidence="1 2" key="1">
    <citation type="submission" date="2019-03" db="EMBL/GenBank/DDBJ databases">
        <title>Draft Genome Sequence of Desulfosporosinus fructosivorans Strain 63.6F, Isolated from Marine Sediment in the Baltic Sea.</title>
        <authorList>
            <person name="Hausmann B."/>
            <person name="Vandieken V."/>
            <person name="Pjevac P."/>
            <person name="Schreck K."/>
            <person name="Herbold C.W."/>
            <person name="Loy A."/>
        </authorList>
    </citation>
    <scope>NUCLEOTIDE SEQUENCE [LARGE SCALE GENOMIC DNA]</scope>
    <source>
        <strain evidence="1 2">63.6F</strain>
    </source>
</reference>
<protein>
    <submittedName>
        <fullName evidence="1">Uncharacterized protein</fullName>
    </submittedName>
</protein>
<dbReference type="OrthoDB" id="1682130at2"/>
<name>A0A4Z0RAV8_9FIRM</name>
<dbReference type="EMBL" id="SPQQ01000001">
    <property type="protein sequence ID" value="TGE39940.1"/>
    <property type="molecule type" value="Genomic_DNA"/>
</dbReference>
<evidence type="ECO:0000313" key="2">
    <source>
        <dbReference type="Proteomes" id="UP000298460"/>
    </source>
</evidence>
<evidence type="ECO:0000313" key="1">
    <source>
        <dbReference type="EMBL" id="TGE39940.1"/>
    </source>
</evidence>
<dbReference type="AlphaFoldDB" id="A0A4Z0RAV8"/>
<comment type="caution">
    <text evidence="1">The sequence shown here is derived from an EMBL/GenBank/DDBJ whole genome shotgun (WGS) entry which is preliminary data.</text>
</comment>